<organism evidence="1 2">
    <name type="scientific">Priestia megaterium (strain ATCC 14581 / DSM 32 / CCUG 1817 / JCM 2506 / NBRC 15308 / NCIMB 9376 / NCTC 10342 / NRRL B-14308 / VKM B-512 / Ford 19)</name>
    <name type="common">Bacillus megaterium</name>
    <dbReference type="NCBI Taxonomy" id="1348623"/>
    <lineage>
        <taxon>Bacteria</taxon>
        <taxon>Bacillati</taxon>
        <taxon>Bacillota</taxon>
        <taxon>Bacilli</taxon>
        <taxon>Bacillales</taxon>
        <taxon>Bacillaceae</taxon>
        <taxon>Priestia</taxon>
    </lineage>
</organism>
<dbReference type="GO" id="GO:0051213">
    <property type="term" value="F:dioxygenase activity"/>
    <property type="evidence" value="ECO:0007669"/>
    <property type="project" value="UniProtKB-KW"/>
</dbReference>
<dbReference type="RefSeq" id="WP_034650480.1">
    <property type="nucleotide sequence ID" value="NZ_BCVB01000006.1"/>
</dbReference>
<dbReference type="Proteomes" id="UP000031829">
    <property type="component" value="Chromosome"/>
</dbReference>
<dbReference type="CDD" id="cd07263">
    <property type="entry name" value="VOC_like"/>
    <property type="match status" value="1"/>
</dbReference>
<dbReference type="EMBL" id="CP009920">
    <property type="protein sequence ID" value="AJI20414.1"/>
    <property type="molecule type" value="Genomic_DNA"/>
</dbReference>
<dbReference type="HOGENOM" id="CLU_046006_10_2_9"/>
<dbReference type="PROSITE" id="PS51819">
    <property type="entry name" value="VOC"/>
    <property type="match status" value="1"/>
</dbReference>
<dbReference type="AlphaFoldDB" id="A0A0B6AKX3"/>
<gene>
    <name evidence="1" type="ORF">BG04_184</name>
</gene>
<keyword evidence="1" id="KW-0560">Oxidoreductase</keyword>
<dbReference type="PANTHER" id="PTHR36437:SF2">
    <property type="entry name" value="GLYOXALASE_BLEOMYCIN RESISTANCE PROTEIN_DIOXYGENASE"/>
    <property type="match status" value="1"/>
</dbReference>
<dbReference type="PANTHER" id="PTHR36437">
    <property type="entry name" value="GLYOXALASE/BLEOMYCIN RESISTANCE PROTEIN/DIOXYGENASE"/>
    <property type="match status" value="1"/>
</dbReference>
<dbReference type="InterPro" id="IPR037523">
    <property type="entry name" value="VOC_core"/>
</dbReference>
<dbReference type="Gene3D" id="3.10.180.10">
    <property type="entry name" value="2,3-Dihydroxybiphenyl 1,2-Dioxygenase, domain 1"/>
    <property type="match status" value="1"/>
</dbReference>
<keyword evidence="1" id="KW-0223">Dioxygenase</keyword>
<evidence type="ECO:0000313" key="1">
    <source>
        <dbReference type="EMBL" id="AJI20414.1"/>
    </source>
</evidence>
<dbReference type="Pfam" id="PF00903">
    <property type="entry name" value="Glyoxalase"/>
    <property type="match status" value="1"/>
</dbReference>
<dbReference type="KEGG" id="bmeg:BG04_184"/>
<evidence type="ECO:0000313" key="2">
    <source>
        <dbReference type="Proteomes" id="UP000031829"/>
    </source>
</evidence>
<protein>
    <submittedName>
        <fullName evidence="1">Glyoxalase/Bleomycin resistance /Dioxygenase superfamily protein</fullName>
    </submittedName>
</protein>
<name>A0A0B6AKX3_PRIM2</name>
<dbReference type="InterPro" id="IPR004360">
    <property type="entry name" value="Glyas_Fos-R_dOase_dom"/>
</dbReference>
<dbReference type="InterPro" id="IPR029068">
    <property type="entry name" value="Glyas_Bleomycin-R_OHBP_Dase"/>
</dbReference>
<accession>A0A0B6AKX3</accession>
<dbReference type="GeneID" id="93643702"/>
<dbReference type="SUPFAM" id="SSF54593">
    <property type="entry name" value="Glyoxalase/Bleomycin resistance protein/Dihydroxybiphenyl dioxygenase"/>
    <property type="match status" value="1"/>
</dbReference>
<reference evidence="1 2" key="1">
    <citation type="journal article" date="2015" name="Genome Announc.">
        <title>Complete genome sequences for 35 biothreat assay-relevant bacillus species.</title>
        <authorList>
            <person name="Johnson S.L."/>
            <person name="Daligault H.E."/>
            <person name="Davenport K.W."/>
            <person name="Jaissle J."/>
            <person name="Frey K.G."/>
            <person name="Ladner J.T."/>
            <person name="Broomall S.M."/>
            <person name="Bishop-Lilly K.A."/>
            <person name="Bruce D.C."/>
            <person name="Gibbons H.S."/>
            <person name="Coyne S.R."/>
            <person name="Lo C.C."/>
            <person name="Meincke L."/>
            <person name="Munk A.C."/>
            <person name="Koroleva G.I."/>
            <person name="Rosenzweig C.N."/>
            <person name="Palacios G.F."/>
            <person name="Redden C.L."/>
            <person name="Minogue T.D."/>
            <person name="Chain P.S."/>
        </authorList>
    </citation>
    <scope>NUCLEOTIDE SEQUENCE [LARGE SCALE GENOMIC DNA]</scope>
    <source>
        <strain evidence="2">ATCC 14581 / DSM 32 / JCM 2506 / NBRC 15308 / NCIMB 9376 / NCTC 10342 / NRRL B-14308 / VKM B-512</strain>
    </source>
</reference>
<sequence>MIKKVGQIMVYVNDQDQAVKFWTEKMGFQVMSEQNNEQGMKWIELAPVAGAETTIILHNKQRIAKMQPELNVGTPSLLFFTENVDELYSDLTAKGVTVGEIVSMPSGRVFNFSDSEDNYFAVMENVNHK</sequence>
<proteinExistence type="predicted"/>